<dbReference type="GO" id="GO:0016020">
    <property type="term" value="C:membrane"/>
    <property type="evidence" value="ECO:0007669"/>
    <property type="project" value="TreeGrafter"/>
</dbReference>
<dbReference type="AlphaFoldDB" id="A0AAV1YBB8"/>
<dbReference type="GO" id="GO:0016491">
    <property type="term" value="F:oxidoreductase activity"/>
    <property type="evidence" value="ECO:0007669"/>
    <property type="project" value="UniProtKB-KW"/>
</dbReference>
<dbReference type="Gene3D" id="3.40.50.720">
    <property type="entry name" value="NAD(P)-binding Rossmann-like Domain"/>
    <property type="match status" value="1"/>
</dbReference>
<name>A0AAV1YBB8_LUPLU</name>
<evidence type="ECO:0000313" key="5">
    <source>
        <dbReference type="Proteomes" id="UP001497480"/>
    </source>
</evidence>
<accession>A0AAV1YBB8</accession>
<dbReference type="Proteomes" id="UP001497480">
    <property type="component" value="Unassembled WGS sequence"/>
</dbReference>
<keyword evidence="5" id="KW-1185">Reference proteome</keyword>
<proteinExistence type="inferred from homology"/>
<dbReference type="EMBL" id="CAXHTB010000023">
    <property type="protein sequence ID" value="CAL0331083.1"/>
    <property type="molecule type" value="Genomic_DNA"/>
</dbReference>
<dbReference type="PANTHER" id="PTHR43490:SF98">
    <property type="entry name" value="OS02G0640600 PROTEIN"/>
    <property type="match status" value="1"/>
</dbReference>
<comment type="similarity">
    <text evidence="1">Belongs to the short-chain dehydrogenases/reductases (SDR) family.</text>
</comment>
<protein>
    <submittedName>
        <fullName evidence="4">Uncharacterized protein</fullName>
    </submittedName>
</protein>
<reference evidence="4 5" key="1">
    <citation type="submission" date="2024-03" db="EMBL/GenBank/DDBJ databases">
        <authorList>
            <person name="Martinez-Hernandez J."/>
        </authorList>
    </citation>
    <scope>NUCLEOTIDE SEQUENCE [LARGE SCALE GENOMIC DNA]</scope>
</reference>
<dbReference type="PANTHER" id="PTHR43490">
    <property type="entry name" value="(+)-NEOMENTHOL DEHYDROGENASE"/>
    <property type="match status" value="1"/>
</dbReference>
<gene>
    <name evidence="4" type="ORF">LLUT_LOCUS32143</name>
</gene>
<dbReference type="SUPFAM" id="SSF51735">
    <property type="entry name" value="NAD(P)-binding Rossmann-fold domains"/>
    <property type="match status" value="1"/>
</dbReference>
<sequence>MDNENDYLRILRVKDGDVGGIPNHNLLGANRGIGFSICKQLASVVVTPRDEMVGLEAIEKLKQLHVTDPASIRLLEDFIRIQLDISK</sequence>
<evidence type="ECO:0000256" key="1">
    <source>
        <dbReference type="ARBA" id="ARBA00006484"/>
    </source>
</evidence>
<keyword evidence="2" id="KW-0521">NADP</keyword>
<evidence type="ECO:0000256" key="2">
    <source>
        <dbReference type="ARBA" id="ARBA00022857"/>
    </source>
</evidence>
<comment type="caution">
    <text evidence="4">The sequence shown here is derived from an EMBL/GenBank/DDBJ whole genome shotgun (WGS) entry which is preliminary data.</text>
</comment>
<dbReference type="InterPro" id="IPR036291">
    <property type="entry name" value="NAD(P)-bd_dom_sf"/>
</dbReference>
<keyword evidence="3" id="KW-0560">Oxidoreductase</keyword>
<organism evidence="4 5">
    <name type="scientific">Lupinus luteus</name>
    <name type="common">European yellow lupine</name>
    <dbReference type="NCBI Taxonomy" id="3873"/>
    <lineage>
        <taxon>Eukaryota</taxon>
        <taxon>Viridiplantae</taxon>
        <taxon>Streptophyta</taxon>
        <taxon>Embryophyta</taxon>
        <taxon>Tracheophyta</taxon>
        <taxon>Spermatophyta</taxon>
        <taxon>Magnoliopsida</taxon>
        <taxon>eudicotyledons</taxon>
        <taxon>Gunneridae</taxon>
        <taxon>Pentapetalae</taxon>
        <taxon>rosids</taxon>
        <taxon>fabids</taxon>
        <taxon>Fabales</taxon>
        <taxon>Fabaceae</taxon>
        <taxon>Papilionoideae</taxon>
        <taxon>50 kb inversion clade</taxon>
        <taxon>genistoids sensu lato</taxon>
        <taxon>core genistoids</taxon>
        <taxon>Genisteae</taxon>
        <taxon>Lupinus</taxon>
    </lineage>
</organism>
<evidence type="ECO:0000256" key="3">
    <source>
        <dbReference type="ARBA" id="ARBA00023002"/>
    </source>
</evidence>
<evidence type="ECO:0000313" key="4">
    <source>
        <dbReference type="EMBL" id="CAL0331083.1"/>
    </source>
</evidence>